<accession>A0ACC2TS85</accession>
<protein>
    <submittedName>
        <fullName evidence="1">Uncharacterized protein</fullName>
    </submittedName>
</protein>
<sequence length="81" mass="8983">MMYYLDVDISGLRRGHVSFVDFEALEKDDLVLKGDQLDGISNNAFELSRRPYLPDPILPGVVFTLYAPASMALSSIGARHP</sequence>
<proteinExistence type="predicted"/>
<dbReference type="Proteomes" id="UP001165960">
    <property type="component" value="Unassembled WGS sequence"/>
</dbReference>
<evidence type="ECO:0000313" key="1">
    <source>
        <dbReference type="EMBL" id="KAJ9077390.1"/>
    </source>
</evidence>
<gene>
    <name evidence="1" type="ORF">DSO57_1017185</name>
</gene>
<dbReference type="EMBL" id="QTSX02002201">
    <property type="protein sequence ID" value="KAJ9077390.1"/>
    <property type="molecule type" value="Genomic_DNA"/>
</dbReference>
<evidence type="ECO:0000313" key="2">
    <source>
        <dbReference type="Proteomes" id="UP001165960"/>
    </source>
</evidence>
<keyword evidence="2" id="KW-1185">Reference proteome</keyword>
<organism evidence="1 2">
    <name type="scientific">Entomophthora muscae</name>
    <dbReference type="NCBI Taxonomy" id="34485"/>
    <lineage>
        <taxon>Eukaryota</taxon>
        <taxon>Fungi</taxon>
        <taxon>Fungi incertae sedis</taxon>
        <taxon>Zoopagomycota</taxon>
        <taxon>Entomophthoromycotina</taxon>
        <taxon>Entomophthoromycetes</taxon>
        <taxon>Entomophthorales</taxon>
        <taxon>Entomophthoraceae</taxon>
        <taxon>Entomophthora</taxon>
    </lineage>
</organism>
<name>A0ACC2TS85_9FUNG</name>
<reference evidence="1" key="1">
    <citation type="submission" date="2022-04" db="EMBL/GenBank/DDBJ databases">
        <title>Genome of the entomopathogenic fungus Entomophthora muscae.</title>
        <authorList>
            <person name="Elya C."/>
            <person name="Lovett B.R."/>
            <person name="Lee E."/>
            <person name="Macias A.M."/>
            <person name="Hajek A.E."/>
            <person name="De Bivort B.L."/>
            <person name="Kasson M.T."/>
            <person name="De Fine Licht H.H."/>
            <person name="Stajich J.E."/>
        </authorList>
    </citation>
    <scope>NUCLEOTIDE SEQUENCE</scope>
    <source>
        <strain evidence="1">Berkeley</strain>
    </source>
</reference>
<comment type="caution">
    <text evidence="1">The sequence shown here is derived from an EMBL/GenBank/DDBJ whole genome shotgun (WGS) entry which is preliminary data.</text>
</comment>